<feature type="transmembrane region" description="Helical" evidence="1">
    <location>
        <begin position="147"/>
        <end position="163"/>
    </location>
</feature>
<feature type="chain" id="PRO_5041713126" description="DUF7731 domain-containing protein" evidence="2">
    <location>
        <begin position="30"/>
        <end position="164"/>
    </location>
</feature>
<protein>
    <recommendedName>
        <fullName evidence="3">DUF7731 domain-containing protein</fullName>
    </recommendedName>
</protein>
<gene>
    <name evidence="4" type="ORF">TIFTF001_013207</name>
</gene>
<keyword evidence="2" id="KW-0732">Signal</keyword>
<feature type="signal peptide" evidence="2">
    <location>
        <begin position="1"/>
        <end position="29"/>
    </location>
</feature>
<evidence type="ECO:0000256" key="2">
    <source>
        <dbReference type="SAM" id="SignalP"/>
    </source>
</evidence>
<proteinExistence type="predicted"/>
<dbReference type="EMBL" id="BTGU01000017">
    <property type="protein sequence ID" value="GMN44011.1"/>
    <property type="molecule type" value="Genomic_DNA"/>
</dbReference>
<keyword evidence="1" id="KW-0472">Membrane</keyword>
<dbReference type="PANTHER" id="PTHR34366:SF8">
    <property type="entry name" value="TRANSMEMBRANE PROTEIN"/>
    <property type="match status" value="1"/>
</dbReference>
<keyword evidence="1" id="KW-0812">Transmembrane</keyword>
<feature type="domain" description="DUF7731" evidence="3">
    <location>
        <begin position="35"/>
        <end position="130"/>
    </location>
</feature>
<dbReference type="Proteomes" id="UP001187192">
    <property type="component" value="Unassembled WGS sequence"/>
</dbReference>
<dbReference type="PANTHER" id="PTHR34366">
    <property type="entry name" value="OS07G0289901 PROTEIN-RELATED"/>
    <property type="match status" value="1"/>
</dbReference>
<name>A0AA88AHE7_FICCA</name>
<dbReference type="Pfam" id="PF24865">
    <property type="entry name" value="DUF7731"/>
    <property type="match status" value="1"/>
</dbReference>
<comment type="caution">
    <text evidence="4">The sequence shown here is derived from an EMBL/GenBank/DDBJ whole genome shotgun (WGS) entry which is preliminary data.</text>
</comment>
<dbReference type="AlphaFoldDB" id="A0AA88AHE7"/>
<keyword evidence="5" id="KW-1185">Reference proteome</keyword>
<evidence type="ECO:0000256" key="1">
    <source>
        <dbReference type="SAM" id="Phobius"/>
    </source>
</evidence>
<sequence>MAFSILPKHKFLAFTILLVTIFCCYSGCAAPENTVQLFEKALMCFNNKFIYAGCDEAYRLDESGSIHVPPQAIDLFCNGPCLTETQLVLNCIDNIFSNFLFYNKATVPDIRGAINLGCTYNRQQGIFNFGGFAQGEISNAARSKSPIIFYALLVITGCCYFVLF</sequence>
<evidence type="ECO:0000259" key="3">
    <source>
        <dbReference type="Pfam" id="PF24865"/>
    </source>
</evidence>
<organism evidence="4 5">
    <name type="scientific">Ficus carica</name>
    <name type="common">Common fig</name>
    <dbReference type="NCBI Taxonomy" id="3494"/>
    <lineage>
        <taxon>Eukaryota</taxon>
        <taxon>Viridiplantae</taxon>
        <taxon>Streptophyta</taxon>
        <taxon>Embryophyta</taxon>
        <taxon>Tracheophyta</taxon>
        <taxon>Spermatophyta</taxon>
        <taxon>Magnoliopsida</taxon>
        <taxon>eudicotyledons</taxon>
        <taxon>Gunneridae</taxon>
        <taxon>Pentapetalae</taxon>
        <taxon>rosids</taxon>
        <taxon>fabids</taxon>
        <taxon>Rosales</taxon>
        <taxon>Moraceae</taxon>
        <taxon>Ficeae</taxon>
        <taxon>Ficus</taxon>
    </lineage>
</organism>
<evidence type="ECO:0000313" key="4">
    <source>
        <dbReference type="EMBL" id="GMN44011.1"/>
    </source>
</evidence>
<accession>A0AA88AHE7</accession>
<evidence type="ECO:0000313" key="5">
    <source>
        <dbReference type="Proteomes" id="UP001187192"/>
    </source>
</evidence>
<dbReference type="InterPro" id="IPR056633">
    <property type="entry name" value="DUF7731"/>
</dbReference>
<reference evidence="4" key="1">
    <citation type="submission" date="2023-07" db="EMBL/GenBank/DDBJ databases">
        <title>draft genome sequence of fig (Ficus carica).</title>
        <authorList>
            <person name="Takahashi T."/>
            <person name="Nishimura K."/>
        </authorList>
    </citation>
    <scope>NUCLEOTIDE SEQUENCE</scope>
</reference>
<keyword evidence="1" id="KW-1133">Transmembrane helix</keyword>